<dbReference type="SMART" id="SM00407">
    <property type="entry name" value="IGc1"/>
    <property type="match status" value="1"/>
</dbReference>
<accession>A0A3Q0RQV0</accession>
<feature type="region of interest" description="Disordered" evidence="2">
    <location>
        <begin position="1"/>
        <end position="20"/>
    </location>
</feature>
<dbReference type="Gene3D" id="2.60.40.10">
    <property type="entry name" value="Immunoglobulins"/>
    <property type="match status" value="1"/>
</dbReference>
<name>A0A3Q0RQV0_AMPCI</name>
<dbReference type="Pfam" id="PF07654">
    <property type="entry name" value="C1-set"/>
    <property type="match status" value="1"/>
</dbReference>
<evidence type="ECO:0000256" key="2">
    <source>
        <dbReference type="SAM" id="MobiDB-lite"/>
    </source>
</evidence>
<dbReference type="InterPro" id="IPR013783">
    <property type="entry name" value="Ig-like_fold"/>
</dbReference>
<evidence type="ECO:0000256" key="1">
    <source>
        <dbReference type="ARBA" id="ARBA00023319"/>
    </source>
</evidence>
<reference evidence="4" key="1">
    <citation type="submission" date="2025-08" db="UniProtKB">
        <authorList>
            <consortium name="Ensembl"/>
        </authorList>
    </citation>
    <scope>IDENTIFICATION</scope>
</reference>
<evidence type="ECO:0000313" key="4">
    <source>
        <dbReference type="Ensembl" id="ENSACIP00000012976.1"/>
    </source>
</evidence>
<dbReference type="Proteomes" id="UP000261340">
    <property type="component" value="Unplaced"/>
</dbReference>
<reference evidence="4" key="2">
    <citation type="submission" date="2025-09" db="UniProtKB">
        <authorList>
            <consortium name="Ensembl"/>
        </authorList>
    </citation>
    <scope>IDENTIFICATION</scope>
</reference>
<dbReference type="Ensembl" id="ENSACIT00000013339.1">
    <property type="protein sequence ID" value="ENSACIP00000012976.1"/>
    <property type="gene ID" value="ENSACIG00000010121.1"/>
</dbReference>
<keyword evidence="1" id="KW-0393">Immunoglobulin domain</keyword>
<sequence length="96" mass="10507">MVRPSVSLLQPSSKQLSGGSATLGAEVIWEVDGAEVLEGVLISSEEEKSGHYSSSSTLTLSLESWMNGDLYSCKVNHHDHTQSQSLRRSHDTFDEE</sequence>
<dbReference type="AlphaFoldDB" id="A0A3Q0RQV0"/>
<dbReference type="InterPro" id="IPR003006">
    <property type="entry name" value="Ig/MHC_CS"/>
</dbReference>
<dbReference type="InterPro" id="IPR007110">
    <property type="entry name" value="Ig-like_dom"/>
</dbReference>
<dbReference type="PROSITE" id="PS50835">
    <property type="entry name" value="IG_LIKE"/>
    <property type="match status" value="1"/>
</dbReference>
<evidence type="ECO:0000313" key="5">
    <source>
        <dbReference type="Proteomes" id="UP000261340"/>
    </source>
</evidence>
<dbReference type="InterPro" id="IPR003597">
    <property type="entry name" value="Ig_C1-set"/>
</dbReference>
<proteinExistence type="predicted"/>
<organism evidence="4 5">
    <name type="scientific">Amphilophus citrinellus</name>
    <name type="common">Midas cichlid</name>
    <name type="synonym">Cichlasoma citrinellum</name>
    <dbReference type="NCBI Taxonomy" id="61819"/>
    <lineage>
        <taxon>Eukaryota</taxon>
        <taxon>Metazoa</taxon>
        <taxon>Chordata</taxon>
        <taxon>Craniata</taxon>
        <taxon>Vertebrata</taxon>
        <taxon>Euteleostomi</taxon>
        <taxon>Actinopterygii</taxon>
        <taxon>Neopterygii</taxon>
        <taxon>Teleostei</taxon>
        <taxon>Neoteleostei</taxon>
        <taxon>Acanthomorphata</taxon>
        <taxon>Ovalentaria</taxon>
        <taxon>Cichlomorphae</taxon>
        <taxon>Cichliformes</taxon>
        <taxon>Cichlidae</taxon>
        <taxon>New World cichlids</taxon>
        <taxon>Cichlasomatinae</taxon>
        <taxon>Heroini</taxon>
        <taxon>Amphilophus</taxon>
    </lineage>
</organism>
<dbReference type="OMA" id="ASVKWKV"/>
<feature type="domain" description="Ig-like" evidence="3">
    <location>
        <begin position="26"/>
        <end position="89"/>
    </location>
</feature>
<keyword evidence="5" id="KW-1185">Reference proteome</keyword>
<evidence type="ECO:0000259" key="3">
    <source>
        <dbReference type="PROSITE" id="PS50835"/>
    </source>
</evidence>
<dbReference type="SUPFAM" id="SSF48726">
    <property type="entry name" value="Immunoglobulin"/>
    <property type="match status" value="1"/>
</dbReference>
<protein>
    <recommendedName>
        <fullName evidence="3">Ig-like domain-containing protein</fullName>
    </recommendedName>
</protein>
<dbReference type="InterPro" id="IPR036179">
    <property type="entry name" value="Ig-like_dom_sf"/>
</dbReference>
<feature type="compositionally biased region" description="Polar residues" evidence="2">
    <location>
        <begin position="7"/>
        <end position="20"/>
    </location>
</feature>
<dbReference type="GeneTree" id="ENSGT01150000287820"/>
<dbReference type="PROSITE" id="PS00290">
    <property type="entry name" value="IG_MHC"/>
    <property type="match status" value="1"/>
</dbReference>